<dbReference type="InterPro" id="IPR032675">
    <property type="entry name" value="LRR_dom_sf"/>
</dbReference>
<name>A0A914P7P1_9BILA</name>
<organism evidence="1 2">
    <name type="scientific">Panagrolaimus davidi</name>
    <dbReference type="NCBI Taxonomy" id="227884"/>
    <lineage>
        <taxon>Eukaryota</taxon>
        <taxon>Metazoa</taxon>
        <taxon>Ecdysozoa</taxon>
        <taxon>Nematoda</taxon>
        <taxon>Chromadorea</taxon>
        <taxon>Rhabditida</taxon>
        <taxon>Tylenchina</taxon>
        <taxon>Panagrolaimomorpha</taxon>
        <taxon>Panagrolaimoidea</taxon>
        <taxon>Panagrolaimidae</taxon>
        <taxon>Panagrolaimus</taxon>
    </lineage>
</organism>
<protein>
    <submittedName>
        <fullName evidence="2">F-box domain-containing protein</fullName>
    </submittedName>
</protein>
<dbReference type="Proteomes" id="UP000887578">
    <property type="component" value="Unplaced"/>
</dbReference>
<accession>A0A914P7P1</accession>
<sequence length="279" mass="32659">MNGYLDYFEFYLLPEVCHWQFFETLTPLTLQRISTVDKYFNYLANRQLKKCINQIKVNANVHIKFDQNEITVINDPTVFSLNKNDEIRNILYKIESCFPCKVLQLQSIDKNGDNNDEICDKILNYYLFTFKPLTEIRFESISLKSATLLTTFLNAPNLHTVNLTNIVLDRPIQFNDILSALPNLRDLSLINVSSIQYTSDSLLQLVKHSKTQSLLKSVKIDPFEEIPNEEDFDALLRSVTKEIEIIWKPNKNELSKFPKDFIDFCVDPFYTIILHRKTI</sequence>
<evidence type="ECO:0000313" key="1">
    <source>
        <dbReference type="Proteomes" id="UP000887578"/>
    </source>
</evidence>
<evidence type="ECO:0000313" key="2">
    <source>
        <dbReference type="WBParaSite" id="PDA_v2.g13440.t1"/>
    </source>
</evidence>
<keyword evidence="1" id="KW-1185">Reference proteome</keyword>
<dbReference type="WBParaSite" id="PDA_v2.g13440.t1">
    <property type="protein sequence ID" value="PDA_v2.g13440.t1"/>
    <property type="gene ID" value="PDA_v2.g13440"/>
</dbReference>
<dbReference type="Gene3D" id="3.80.10.10">
    <property type="entry name" value="Ribonuclease Inhibitor"/>
    <property type="match status" value="1"/>
</dbReference>
<dbReference type="AlphaFoldDB" id="A0A914P7P1"/>
<proteinExistence type="predicted"/>
<reference evidence="2" key="1">
    <citation type="submission" date="2022-11" db="UniProtKB">
        <authorList>
            <consortium name="WormBaseParasite"/>
        </authorList>
    </citation>
    <scope>IDENTIFICATION</scope>
</reference>